<accession>A0A5J4VTC2</accession>
<proteinExistence type="predicted"/>
<name>A0A5J4VTC2_9EUKA</name>
<protein>
    <submittedName>
        <fullName evidence="1">Uncharacterized protein</fullName>
    </submittedName>
</protein>
<feature type="non-terminal residue" evidence="1">
    <location>
        <position position="1"/>
    </location>
</feature>
<gene>
    <name evidence="1" type="ORF">EZS28_018918</name>
</gene>
<comment type="caution">
    <text evidence="1">The sequence shown here is derived from an EMBL/GenBank/DDBJ whole genome shotgun (WGS) entry which is preliminary data.</text>
</comment>
<organism evidence="1 2">
    <name type="scientific">Streblomastix strix</name>
    <dbReference type="NCBI Taxonomy" id="222440"/>
    <lineage>
        <taxon>Eukaryota</taxon>
        <taxon>Metamonada</taxon>
        <taxon>Preaxostyla</taxon>
        <taxon>Oxymonadida</taxon>
        <taxon>Streblomastigidae</taxon>
        <taxon>Streblomastix</taxon>
    </lineage>
</organism>
<evidence type="ECO:0000313" key="1">
    <source>
        <dbReference type="EMBL" id="KAA6385553.1"/>
    </source>
</evidence>
<dbReference type="AlphaFoldDB" id="A0A5J4VTC2"/>
<reference evidence="1 2" key="1">
    <citation type="submission" date="2019-03" db="EMBL/GenBank/DDBJ databases">
        <title>Single cell metagenomics reveals metabolic interactions within the superorganism composed of flagellate Streblomastix strix and complex community of Bacteroidetes bacteria on its surface.</title>
        <authorList>
            <person name="Treitli S.C."/>
            <person name="Kolisko M."/>
            <person name="Husnik F."/>
            <person name="Keeling P."/>
            <person name="Hampl V."/>
        </authorList>
    </citation>
    <scope>NUCLEOTIDE SEQUENCE [LARGE SCALE GENOMIC DNA]</scope>
    <source>
        <strain evidence="1">ST1C</strain>
    </source>
</reference>
<dbReference type="Proteomes" id="UP000324800">
    <property type="component" value="Unassembled WGS sequence"/>
</dbReference>
<evidence type="ECO:0000313" key="2">
    <source>
        <dbReference type="Proteomes" id="UP000324800"/>
    </source>
</evidence>
<dbReference type="EMBL" id="SNRW01005216">
    <property type="protein sequence ID" value="KAA6385553.1"/>
    <property type="molecule type" value="Genomic_DNA"/>
</dbReference>
<sequence length="85" mass="10122">IVAAQRQIVQQRYRIMYQSFRAQAIDLQLLLILHKFIERNGMKFCEGLADKKITNIRPKWIPANTYDELLFERLTKVLNTETKLN</sequence>